<dbReference type="PRINTS" id="PR01217">
    <property type="entry name" value="PRICHEXTENSN"/>
</dbReference>
<dbReference type="PANTHER" id="PTHR35077:SF2">
    <property type="entry name" value="SIMILAR TO AI661453 PROTEIN"/>
    <property type="match status" value="1"/>
</dbReference>
<comment type="caution">
    <text evidence="2">The sequence shown here is derived from an EMBL/GenBank/DDBJ whole genome shotgun (WGS) entry which is preliminary data.</text>
</comment>
<evidence type="ECO:0000313" key="4">
    <source>
        <dbReference type="Proteomes" id="UP000618051"/>
    </source>
</evidence>
<accession>A0A835NPB0</accession>
<feature type="compositionally biased region" description="Low complexity" evidence="1">
    <location>
        <begin position="346"/>
        <end position="356"/>
    </location>
</feature>
<sequence>MKKHQPHSVQGTFSRLFGKRHSSPSAASLFATNPPWIFTQEVTSDSAGGTGDVIEVYYGDNRFGTVTDSGTATLKPRPRVRPLLTFLPLVSAPGPAGCPEPAGLAAALSPCPRDSTKERQRRSVMGLALCLSDIVVPQAALCRCALHRDVQVCPGVSLSHPSPSDQPSCESGGHRRGFVLLAERHELQNAQESHGVAVPTPSVPEDFEEKAALGSGSQLNGNFRMYSSVGDLRPPALAGDDLDEDIPPPPSVPPPPPPAAPVPPPPASPVPPPPEMLPPPPPPPPETVPPPSEMMPPPSEMVPPPPPELVPPPPAMAAPPPPVSALSPPSTPAPPDFIPPAPPGARDPAAFGPGIS</sequence>
<reference evidence="3 4" key="2">
    <citation type="journal article" date="2021" name="J. Hered.">
        <title>Feather Gene Expression Elucidates the Developmental Basis of Plumage Iridescence in African Starlings.</title>
        <authorList>
            <person name="Rubenstein D.R."/>
            <person name="Corvelo A."/>
            <person name="MacManes M.D."/>
            <person name="Maia R."/>
            <person name="Narzisi G."/>
            <person name="Rousaki A."/>
            <person name="Vandenabeele P."/>
            <person name="Shawkey M.D."/>
            <person name="Solomon J."/>
        </authorList>
    </citation>
    <scope>NUCLEOTIDE SEQUENCE [LARGE SCALE GENOMIC DNA]</scope>
    <source>
        <strain evidence="3">SS15</strain>
    </source>
</reference>
<reference evidence="3" key="3">
    <citation type="submission" date="2022-01" db="EMBL/GenBank/DDBJ databases">
        <authorList>
            <person name="Rubenstein D.R."/>
        </authorList>
    </citation>
    <scope>NUCLEOTIDE SEQUENCE</scope>
    <source>
        <strain evidence="3">SS15</strain>
        <tissue evidence="3">Liver</tissue>
    </source>
</reference>
<feature type="compositionally biased region" description="Pro residues" evidence="1">
    <location>
        <begin position="247"/>
        <end position="345"/>
    </location>
</feature>
<reference evidence="2" key="1">
    <citation type="submission" date="2020-10" db="EMBL/GenBank/DDBJ databases">
        <title>Feather gene expression reveals the developmental basis of iridescence in African starlings.</title>
        <authorList>
            <person name="Rubenstein D.R."/>
        </authorList>
    </citation>
    <scope>NUCLEOTIDE SEQUENCE</scope>
    <source>
        <strain evidence="2">SS15</strain>
        <tissue evidence="2">Liver</tissue>
    </source>
</reference>
<name>A0A835NPB0_9PASS</name>
<dbReference type="Proteomes" id="UP000618051">
    <property type="component" value="Unassembled WGS sequence"/>
</dbReference>
<feature type="non-terminal residue" evidence="2">
    <location>
        <position position="1"/>
    </location>
</feature>
<evidence type="ECO:0000313" key="2">
    <source>
        <dbReference type="EMBL" id="KAG0118379.1"/>
    </source>
</evidence>
<dbReference type="PANTHER" id="PTHR35077">
    <property type="entry name" value="SIMILAR TO AI661453 PROTEIN"/>
    <property type="match status" value="1"/>
</dbReference>
<dbReference type="OrthoDB" id="9945848at2759"/>
<protein>
    <submittedName>
        <fullName evidence="2">Uncharacterized protein</fullName>
    </submittedName>
</protein>
<evidence type="ECO:0000313" key="3">
    <source>
        <dbReference type="EMBL" id="KAI1231073.1"/>
    </source>
</evidence>
<proteinExistence type="predicted"/>
<dbReference type="EMBL" id="JADDUC020000028">
    <property type="protein sequence ID" value="KAI1231073.1"/>
    <property type="molecule type" value="Genomic_DNA"/>
</dbReference>
<organism evidence="2">
    <name type="scientific">Lamprotornis superbus</name>
    <dbReference type="NCBI Taxonomy" id="245042"/>
    <lineage>
        <taxon>Eukaryota</taxon>
        <taxon>Metazoa</taxon>
        <taxon>Chordata</taxon>
        <taxon>Craniata</taxon>
        <taxon>Vertebrata</taxon>
        <taxon>Euteleostomi</taxon>
        <taxon>Archelosauria</taxon>
        <taxon>Archosauria</taxon>
        <taxon>Dinosauria</taxon>
        <taxon>Saurischia</taxon>
        <taxon>Theropoda</taxon>
        <taxon>Coelurosauria</taxon>
        <taxon>Aves</taxon>
        <taxon>Neognathae</taxon>
        <taxon>Neoaves</taxon>
        <taxon>Telluraves</taxon>
        <taxon>Australaves</taxon>
        <taxon>Passeriformes</taxon>
        <taxon>Sturnidae</taxon>
        <taxon>Lamprotornis</taxon>
    </lineage>
</organism>
<gene>
    <name evidence="3" type="ORF">IHE44_0008519</name>
    <name evidence="2" type="ORF">IHE44_001117</name>
</gene>
<dbReference type="EMBL" id="JADDUC010000113">
    <property type="protein sequence ID" value="KAG0118379.1"/>
    <property type="molecule type" value="Genomic_DNA"/>
</dbReference>
<feature type="region of interest" description="Disordered" evidence="1">
    <location>
        <begin position="225"/>
        <end position="356"/>
    </location>
</feature>
<keyword evidence="4" id="KW-1185">Reference proteome</keyword>
<dbReference type="AlphaFoldDB" id="A0A835NPB0"/>
<evidence type="ECO:0000256" key="1">
    <source>
        <dbReference type="SAM" id="MobiDB-lite"/>
    </source>
</evidence>